<dbReference type="InterPro" id="IPR013155">
    <property type="entry name" value="M/V/L/I-tRNA-synth_anticd-bd"/>
</dbReference>
<keyword evidence="7 11" id="KW-0648">Protein biosynthesis</keyword>
<dbReference type="InterPro" id="IPR014729">
    <property type="entry name" value="Rossmann-like_a/b/a_fold"/>
</dbReference>
<dbReference type="Gene3D" id="3.90.740.10">
    <property type="entry name" value="Valyl/Leucyl/Isoleucyl-tRNA synthetase, editing domain"/>
    <property type="match status" value="1"/>
</dbReference>
<dbReference type="OrthoDB" id="10264412at2759"/>
<dbReference type="InterPro" id="IPR009008">
    <property type="entry name" value="Val/Leu/Ile-tRNA-synth_edit"/>
</dbReference>
<dbReference type="GO" id="GO:0004822">
    <property type="term" value="F:isoleucine-tRNA ligase activity"/>
    <property type="evidence" value="ECO:0007669"/>
    <property type="project" value="UniProtKB-EC"/>
</dbReference>
<dbReference type="GO" id="GO:0000049">
    <property type="term" value="F:tRNA binding"/>
    <property type="evidence" value="ECO:0007669"/>
    <property type="project" value="InterPro"/>
</dbReference>
<protein>
    <recommendedName>
        <fullName evidence="3">isoleucine--tRNA ligase</fullName>
        <ecNumber evidence="3">6.1.1.5</ecNumber>
    </recommendedName>
    <alternativeName>
        <fullName evidence="9">Isoleucyl-tRNA synthetase</fullName>
    </alternativeName>
</protein>
<evidence type="ECO:0000256" key="2">
    <source>
        <dbReference type="ARBA" id="ARBA00005594"/>
    </source>
</evidence>
<dbReference type="Proteomes" id="UP000009170">
    <property type="component" value="Unassembled WGS sequence"/>
</dbReference>
<reference evidence="17" key="1">
    <citation type="journal article" date="2006" name="Proc. Natl. Acad. Sci. U.S.A.">
        <title>Genome analysis of the smallest free-living eukaryote Ostreococcus tauri unveils many unique features.</title>
        <authorList>
            <person name="Derelle E."/>
            <person name="Ferraz C."/>
            <person name="Rombauts S."/>
            <person name="Rouze P."/>
            <person name="Worden A.Z."/>
            <person name="Robbens S."/>
            <person name="Partensky F."/>
            <person name="Degroeve S."/>
            <person name="Echeynie S."/>
            <person name="Cooke R."/>
            <person name="Saeys Y."/>
            <person name="Wuyts J."/>
            <person name="Jabbari K."/>
            <person name="Bowler C."/>
            <person name="Panaud O."/>
            <person name="Piegu B."/>
            <person name="Ball S.G."/>
            <person name="Ral J.-P."/>
            <person name="Bouget F.-Y."/>
            <person name="Piganeau G."/>
            <person name="De Baets B."/>
            <person name="Picard A."/>
            <person name="Delseny M."/>
            <person name="Demaille J."/>
            <person name="Van de Peer Y."/>
            <person name="Moreau H."/>
        </authorList>
    </citation>
    <scope>NUCLEOTIDE SEQUENCE [LARGE SCALE GENOMIC DNA]</scope>
    <source>
        <strain evidence="17">OTTH 0595 / CCAP 157/2 / RCC745</strain>
    </source>
</reference>
<dbReference type="InterPro" id="IPR050081">
    <property type="entry name" value="Ile-tRNA_ligase"/>
</dbReference>
<evidence type="ECO:0000256" key="9">
    <source>
        <dbReference type="ARBA" id="ARBA00032665"/>
    </source>
</evidence>
<dbReference type="GO" id="GO:0032543">
    <property type="term" value="P:mitochondrial translation"/>
    <property type="evidence" value="ECO:0007669"/>
    <property type="project" value="TreeGrafter"/>
</dbReference>
<dbReference type="GO" id="GO:0009791">
    <property type="term" value="P:post-embryonic development"/>
    <property type="evidence" value="ECO:0007669"/>
    <property type="project" value="UniProtKB-ARBA"/>
</dbReference>
<reference evidence="16 17" key="2">
    <citation type="journal article" date="2014" name="BMC Genomics">
        <title>An improved genome of the model marine alga Ostreococcus tauri unfolds by assessing Illumina de novo assemblies.</title>
        <authorList>
            <person name="Blanc-Mathieu R."/>
            <person name="Verhelst B."/>
            <person name="Derelle E."/>
            <person name="Rombauts S."/>
            <person name="Bouget F.Y."/>
            <person name="Carre I."/>
            <person name="Chateau A."/>
            <person name="Eyre-Walker A."/>
            <person name="Grimsley N."/>
            <person name="Moreau H."/>
            <person name="Piegu B."/>
            <person name="Rivals E."/>
            <person name="Schackwitz W."/>
            <person name="Van de Peer Y."/>
            <person name="Piganeau G."/>
        </authorList>
    </citation>
    <scope>NUCLEOTIDE SEQUENCE [LARGE SCALE GENOMIC DNA]</scope>
    <source>
        <strain evidence="17">OTTH 0595 / CCAP 157/2 / RCC745</strain>
    </source>
</reference>
<dbReference type="GO" id="GO:0005739">
    <property type="term" value="C:mitochondrion"/>
    <property type="evidence" value="ECO:0007669"/>
    <property type="project" value="UniProtKB-SubCell"/>
</dbReference>
<evidence type="ECO:0000256" key="11">
    <source>
        <dbReference type="RuleBase" id="RU363035"/>
    </source>
</evidence>
<dbReference type="STRING" id="70448.A0A090LZK5"/>
<feature type="domain" description="Aminoacyl-tRNA synthetase class Ia" evidence="13">
    <location>
        <begin position="120"/>
        <end position="743"/>
    </location>
</feature>
<dbReference type="InterPro" id="IPR002300">
    <property type="entry name" value="aa-tRNA-synth_Ia"/>
</dbReference>
<keyword evidence="6 11" id="KW-0067">ATP-binding</keyword>
<dbReference type="NCBIfam" id="TIGR00392">
    <property type="entry name" value="ileS"/>
    <property type="match status" value="1"/>
</dbReference>
<keyword evidence="5 11" id="KW-0547">Nucleotide-binding</keyword>
<dbReference type="InterPro" id="IPR002301">
    <property type="entry name" value="Ile-tRNA-ligase"/>
</dbReference>
<dbReference type="SUPFAM" id="SSF52374">
    <property type="entry name" value="Nucleotidylyl transferase"/>
    <property type="match status" value="1"/>
</dbReference>
<evidence type="ECO:0000313" key="17">
    <source>
        <dbReference type="Proteomes" id="UP000009170"/>
    </source>
</evidence>
<dbReference type="GO" id="GO:0048608">
    <property type="term" value="P:reproductive structure development"/>
    <property type="evidence" value="ECO:0007669"/>
    <property type="project" value="UniProtKB-ARBA"/>
</dbReference>
<dbReference type="GO" id="GO:0006428">
    <property type="term" value="P:isoleucyl-tRNA aminoacylation"/>
    <property type="evidence" value="ECO:0007669"/>
    <property type="project" value="InterPro"/>
</dbReference>
<dbReference type="SUPFAM" id="SSF50677">
    <property type="entry name" value="ValRS/IleRS/LeuRS editing domain"/>
    <property type="match status" value="1"/>
</dbReference>
<evidence type="ECO:0000256" key="8">
    <source>
        <dbReference type="ARBA" id="ARBA00023146"/>
    </source>
</evidence>
<proteinExistence type="inferred from homology"/>
<dbReference type="FunFam" id="3.40.50.620:FF:000111">
    <property type="entry name" value="Mitochondrial isoleucyl-tRNA synthetase"/>
    <property type="match status" value="1"/>
</dbReference>
<evidence type="ECO:0000256" key="12">
    <source>
        <dbReference type="SAM" id="MobiDB-lite"/>
    </source>
</evidence>
<dbReference type="CDD" id="cd00818">
    <property type="entry name" value="IleRS_core"/>
    <property type="match status" value="1"/>
</dbReference>
<dbReference type="Pfam" id="PF00133">
    <property type="entry name" value="tRNA-synt_1"/>
    <property type="match status" value="1"/>
</dbReference>
<dbReference type="PANTHER" id="PTHR42765:SF1">
    <property type="entry name" value="ISOLEUCINE--TRNA LIGASE, MITOCHONDRIAL"/>
    <property type="match status" value="1"/>
</dbReference>
<dbReference type="HAMAP" id="MF_02002">
    <property type="entry name" value="Ile_tRNA_synth_type1"/>
    <property type="match status" value="1"/>
</dbReference>
<evidence type="ECO:0000256" key="7">
    <source>
        <dbReference type="ARBA" id="ARBA00022917"/>
    </source>
</evidence>
<dbReference type="EMBL" id="CAID01000004">
    <property type="protein sequence ID" value="CEF97420.1"/>
    <property type="molecule type" value="Genomic_DNA"/>
</dbReference>
<dbReference type="PROSITE" id="PS00178">
    <property type="entry name" value="AA_TRNA_LIGASE_I"/>
    <property type="match status" value="1"/>
</dbReference>
<dbReference type="Pfam" id="PF06827">
    <property type="entry name" value="zf-FPG_IleRS"/>
    <property type="match status" value="1"/>
</dbReference>
<dbReference type="InterPro" id="IPR010663">
    <property type="entry name" value="Znf_FPG/IleRS"/>
</dbReference>
<dbReference type="RefSeq" id="XP_003078565.2">
    <property type="nucleotide sequence ID" value="XM_003078517.2"/>
</dbReference>
<dbReference type="Gene3D" id="3.40.50.620">
    <property type="entry name" value="HUPs"/>
    <property type="match status" value="2"/>
</dbReference>
<dbReference type="CDD" id="cd07960">
    <property type="entry name" value="Anticodon_Ia_Ile_BEm"/>
    <property type="match status" value="1"/>
</dbReference>
<dbReference type="PANTHER" id="PTHR42765">
    <property type="entry name" value="SOLEUCYL-TRNA SYNTHETASE"/>
    <property type="match status" value="1"/>
</dbReference>
<dbReference type="GO" id="GO:0002161">
    <property type="term" value="F:aminoacyl-tRNA deacylase activity"/>
    <property type="evidence" value="ECO:0007669"/>
    <property type="project" value="InterPro"/>
</dbReference>
<feature type="domain" description="Methionyl/Valyl/Leucyl/Isoleucyl-tRNA synthetase anticodon-binding" evidence="15">
    <location>
        <begin position="787"/>
        <end position="944"/>
    </location>
</feature>
<dbReference type="InterPro" id="IPR001412">
    <property type="entry name" value="aa-tRNA-synth_I_CS"/>
</dbReference>
<keyword evidence="8 11" id="KW-0030">Aminoacyl-tRNA synthetase</keyword>
<dbReference type="SUPFAM" id="SSF47323">
    <property type="entry name" value="Anticodon-binding domain of a subclass of class I aminoacyl-tRNA synthetases"/>
    <property type="match status" value="1"/>
</dbReference>
<keyword evidence="4 11" id="KW-0436">Ligase</keyword>
<dbReference type="GeneID" id="9834173"/>
<feature type="domain" description="Zinc finger FPG/IleRS-type" evidence="14">
    <location>
        <begin position="1011"/>
        <end position="1039"/>
    </location>
</feature>
<evidence type="ECO:0000256" key="1">
    <source>
        <dbReference type="ARBA" id="ARBA00004173"/>
    </source>
</evidence>
<dbReference type="Gene3D" id="1.10.730.20">
    <property type="match status" value="1"/>
</dbReference>
<accession>A0A090LZK5</accession>
<dbReference type="InterPro" id="IPR009080">
    <property type="entry name" value="tRNAsynth_Ia_anticodon-bd"/>
</dbReference>
<comment type="catalytic activity">
    <reaction evidence="10">
        <text>tRNA(Ile) + L-isoleucine + ATP = L-isoleucyl-tRNA(Ile) + AMP + diphosphate</text>
        <dbReference type="Rhea" id="RHEA:11060"/>
        <dbReference type="Rhea" id="RHEA-COMP:9666"/>
        <dbReference type="Rhea" id="RHEA-COMP:9695"/>
        <dbReference type="ChEBI" id="CHEBI:30616"/>
        <dbReference type="ChEBI" id="CHEBI:33019"/>
        <dbReference type="ChEBI" id="CHEBI:58045"/>
        <dbReference type="ChEBI" id="CHEBI:78442"/>
        <dbReference type="ChEBI" id="CHEBI:78528"/>
        <dbReference type="ChEBI" id="CHEBI:456215"/>
        <dbReference type="EC" id="6.1.1.5"/>
    </reaction>
</comment>
<dbReference type="InterPro" id="IPR033708">
    <property type="entry name" value="Anticodon_Ile_BEm"/>
</dbReference>
<evidence type="ECO:0000313" key="16">
    <source>
        <dbReference type="EMBL" id="CEF97420.1"/>
    </source>
</evidence>
<gene>
    <name evidence="16" type="ORF">OT_ostta04g00400</name>
</gene>
<dbReference type="FunCoup" id="A0A090LZK5">
    <property type="interactions" value="1781"/>
</dbReference>
<comment type="subcellular location">
    <subcellularLocation>
        <location evidence="1">Mitochondrion</location>
    </subcellularLocation>
</comment>
<evidence type="ECO:0000256" key="4">
    <source>
        <dbReference type="ARBA" id="ARBA00022598"/>
    </source>
</evidence>
<dbReference type="Pfam" id="PF08264">
    <property type="entry name" value="Anticodon_1"/>
    <property type="match status" value="1"/>
</dbReference>
<evidence type="ECO:0000256" key="10">
    <source>
        <dbReference type="ARBA" id="ARBA00048359"/>
    </source>
</evidence>
<dbReference type="EC" id="6.1.1.5" evidence="3"/>
<dbReference type="AlphaFoldDB" id="A0A090LZK5"/>
<name>A0A090LZK5_OSTTA</name>
<dbReference type="FunFam" id="3.90.740.10:FF:000009">
    <property type="entry name" value="Isoleucyl-tRNA synthetase 2, mitochondrial"/>
    <property type="match status" value="1"/>
</dbReference>
<evidence type="ECO:0000256" key="5">
    <source>
        <dbReference type="ARBA" id="ARBA00022741"/>
    </source>
</evidence>
<evidence type="ECO:0000259" key="13">
    <source>
        <dbReference type="Pfam" id="PF00133"/>
    </source>
</evidence>
<dbReference type="InParanoid" id="A0A090LZK5"/>
<comment type="similarity">
    <text evidence="2 11">Belongs to the class-I aminoacyl-tRNA synthetase family.</text>
</comment>
<dbReference type="InterPro" id="IPR023585">
    <property type="entry name" value="Ile-tRNA-ligase_type1"/>
</dbReference>
<feature type="compositionally biased region" description="Low complexity" evidence="12">
    <location>
        <begin position="65"/>
        <end position="87"/>
    </location>
</feature>
<evidence type="ECO:0000256" key="3">
    <source>
        <dbReference type="ARBA" id="ARBA00013165"/>
    </source>
</evidence>
<dbReference type="PRINTS" id="PR00984">
    <property type="entry name" value="TRNASYNTHILE"/>
</dbReference>
<feature type="region of interest" description="Disordered" evidence="12">
    <location>
        <begin position="65"/>
        <end position="95"/>
    </location>
</feature>
<evidence type="ECO:0000256" key="6">
    <source>
        <dbReference type="ARBA" id="ARBA00022840"/>
    </source>
</evidence>
<keyword evidence="17" id="KW-1185">Reference proteome</keyword>
<dbReference type="KEGG" id="ota:OT_ostta04g00400"/>
<dbReference type="GO" id="GO:0005524">
    <property type="term" value="F:ATP binding"/>
    <property type="evidence" value="ECO:0007669"/>
    <property type="project" value="UniProtKB-KW"/>
</dbReference>
<organism evidence="16 17">
    <name type="scientific">Ostreococcus tauri</name>
    <name type="common">Marine green alga</name>
    <dbReference type="NCBI Taxonomy" id="70448"/>
    <lineage>
        <taxon>Eukaryota</taxon>
        <taxon>Viridiplantae</taxon>
        <taxon>Chlorophyta</taxon>
        <taxon>Mamiellophyceae</taxon>
        <taxon>Mamiellales</taxon>
        <taxon>Bathycoccaceae</taxon>
        <taxon>Ostreococcus</taxon>
    </lineage>
</organism>
<evidence type="ECO:0000259" key="14">
    <source>
        <dbReference type="Pfam" id="PF06827"/>
    </source>
</evidence>
<comment type="caution">
    <text evidence="16">The sequence shown here is derived from an EMBL/GenBank/DDBJ whole genome shotgun (WGS) entry which is preliminary data.</text>
</comment>
<evidence type="ECO:0000259" key="15">
    <source>
        <dbReference type="Pfam" id="PF08264"/>
    </source>
</evidence>
<sequence>MDDASVRATPTGDDVDGARVGAARIAARMLRGALAMTTRARAGPGMSSTRARARAVIARRARGGTTLGRTASASATRRGRGTIARASGGEKKEKNAYGETVRLPKTSFEMRANSVVKEPKMQEWWRERGVYETLRDRDGEAFVLHDGPPYANGDLHIGHALNKILKDFVNRWEMMNGKKVRFVPGWDCHGLPIELKVLQSMDAEARKNLTPIKLRYKAKAFAEKTVKAQREQFKRYGVWADWEDPYMTLLPEYEAAQMEVFGSMFLNGHIYRGKKPVHWSPSSMTALAEAELEYPEGHFSQSIYVAFPVSEVPDSTPSALRDLLKDASLAIWTTTPWTMPANAAVAVNAKLDYSVCRVESTGKTLVVAEGLREAVAAKLESELTTLGTFKGQDFENVQYSHPFYERKSPVIIGGEYITTETGTGLVHTAPGHGQDDYISGMKYGLPLYSPVDNAGLFTAEAGGDLEGKDVLGDGNVLCIEKLETAGALLKREKYGHKYPYDWRTKKPTIFRATEQWFASVEGFREDALKELDKLQFIPESGSKRMRPMVSGRADWCISRQRAWGVPIPAFYHKDTNEVLMDEAIIKHVTEIVRAKGTNAWWELEVEDLLPEEHKAKAGEYVRGTDTMDVWFDSGSSWAGVVKTRGMSFPADVYLEGSDQHRGWFQSSLLTGVGAMGQAPYKTILTHGFVLDEKGYKMSKSLGNVIDPRTVIEGGKNQKQEPGYGADTLRLWVASTDYSGDVSIGMNIIKQTSEAYRKLRGTIRFAMGVLDDFNPAQQVPYDDLPVFDKYVLHRLNATVKEIESSYKAFDYSRVVSAVTSFTTFLSNVYLDVSKDKLYIGAQDDFKRRACQTVVSALVERIIAAIAPLTPHMAEEAFQALPYDKPNGAISVFIAGWPSTPAAWSELDAKDVEFWDSFLEIRDGVNKVLEEARTAKLLGASLESKVTMHCSDAKFLAKLTGEGIAEELRYLFIVSEVQLADSSDVAIAGCDFKSVVDVPGAGTVSIGVARAAGSKCARCWNFSPLVGSDAKHSQLCERCVPIVNATHPDLVVPEPAAA</sequence>
<dbReference type="Gene3D" id="1.10.10.830">
    <property type="entry name" value="Ile-tRNA synthetase CP2 domain-like"/>
    <property type="match status" value="1"/>
</dbReference>